<feature type="coiled-coil region" evidence="1">
    <location>
        <begin position="398"/>
        <end position="425"/>
    </location>
</feature>
<feature type="chain" id="PRO_5042150474" evidence="3">
    <location>
        <begin position="29"/>
        <end position="462"/>
    </location>
</feature>
<name>A0AAD7YDW4_MYTSE</name>
<dbReference type="EMBL" id="JARGEI010000022">
    <property type="protein sequence ID" value="KAJ8711260.1"/>
    <property type="molecule type" value="Genomic_DNA"/>
</dbReference>
<evidence type="ECO:0000256" key="2">
    <source>
        <dbReference type="SAM" id="MobiDB-lite"/>
    </source>
</evidence>
<feature type="compositionally biased region" description="Polar residues" evidence="2">
    <location>
        <begin position="161"/>
        <end position="172"/>
    </location>
</feature>
<evidence type="ECO:0000256" key="1">
    <source>
        <dbReference type="SAM" id="Coils"/>
    </source>
</evidence>
<sequence length="462" mass="55155">MRRRLSIERNIPHLLLLIFILNLELSNALKGRWKPGDENARRFPTEKTLQNDHKNSIRTTIQNTRRIQTNGNMPNVRRYPNDRALQSVRRLPNGRTMQNFRRYPIDRALQNVRSFPIDRSPPNYGRVPVDKTLQNNRFPIDLKFPHDRFPTDNRELDRQRPQNYRRTPNDGQAKNDLRERTRRLLDEHKEKMLHSKRMQSDWAVTPHSILRQAETGGEDKPSEEFNSKEFKDKSTPQFEDQGSGWGNFWKSMTMMMENMAGLTPPGGHELITRTCYCIAATYITALHDFKKHYMWRNFYENNLQFEVGYLVAEIVSKYQRMLEIFHMATDYFFKHQNKQYAASTYVLYLYTNVLEMGTVITHLCNMLTELEDKYRFIPVAMSGFTDYHLIKVFDDTESVNLANEVLAYEKRMKKLRKEKIRQQKKLKDKSLFIGMKITTPNRRPRKGHWPYEYGWSIENNWR</sequence>
<keyword evidence="3" id="KW-0732">Signal</keyword>
<dbReference type="AlphaFoldDB" id="A0AAD7YDW4"/>
<feature type="compositionally biased region" description="Basic and acidic residues" evidence="2">
    <location>
        <begin position="217"/>
        <end position="234"/>
    </location>
</feature>
<evidence type="ECO:0000256" key="3">
    <source>
        <dbReference type="SAM" id="SignalP"/>
    </source>
</evidence>
<feature type="region of interest" description="Disordered" evidence="2">
    <location>
        <begin position="142"/>
        <end position="178"/>
    </location>
</feature>
<accession>A0AAD7YDW4</accession>
<organism evidence="4 5">
    <name type="scientific">Mythimna separata</name>
    <name type="common">Oriental armyworm</name>
    <name type="synonym">Pseudaletia separata</name>
    <dbReference type="NCBI Taxonomy" id="271217"/>
    <lineage>
        <taxon>Eukaryota</taxon>
        <taxon>Metazoa</taxon>
        <taxon>Ecdysozoa</taxon>
        <taxon>Arthropoda</taxon>
        <taxon>Hexapoda</taxon>
        <taxon>Insecta</taxon>
        <taxon>Pterygota</taxon>
        <taxon>Neoptera</taxon>
        <taxon>Endopterygota</taxon>
        <taxon>Lepidoptera</taxon>
        <taxon>Glossata</taxon>
        <taxon>Ditrysia</taxon>
        <taxon>Noctuoidea</taxon>
        <taxon>Noctuidae</taxon>
        <taxon>Noctuinae</taxon>
        <taxon>Hadenini</taxon>
        <taxon>Mythimna</taxon>
    </lineage>
</organism>
<feature type="region of interest" description="Disordered" evidence="2">
    <location>
        <begin position="213"/>
        <end position="243"/>
    </location>
</feature>
<dbReference type="Proteomes" id="UP001231518">
    <property type="component" value="Chromosome 21"/>
</dbReference>
<feature type="compositionally biased region" description="Basic and acidic residues" evidence="2">
    <location>
        <begin position="143"/>
        <end position="160"/>
    </location>
</feature>
<feature type="signal peptide" evidence="3">
    <location>
        <begin position="1"/>
        <end position="28"/>
    </location>
</feature>
<comment type="caution">
    <text evidence="4">The sequence shown here is derived from an EMBL/GenBank/DDBJ whole genome shotgun (WGS) entry which is preliminary data.</text>
</comment>
<proteinExistence type="predicted"/>
<evidence type="ECO:0000313" key="5">
    <source>
        <dbReference type="Proteomes" id="UP001231518"/>
    </source>
</evidence>
<protein>
    <submittedName>
        <fullName evidence="4">Uncharacterized protein</fullName>
    </submittedName>
</protein>
<evidence type="ECO:0000313" key="4">
    <source>
        <dbReference type="EMBL" id="KAJ8711260.1"/>
    </source>
</evidence>
<keyword evidence="1" id="KW-0175">Coiled coil</keyword>
<reference evidence="4" key="1">
    <citation type="submission" date="2023-03" db="EMBL/GenBank/DDBJ databases">
        <title>Chromosome-level genomes of two armyworms, Mythimna separata and Mythimna loreyi, provide insights into the biosynthesis and reception of sex pheromones.</title>
        <authorList>
            <person name="Zhao H."/>
        </authorList>
    </citation>
    <scope>NUCLEOTIDE SEQUENCE</scope>
    <source>
        <strain evidence="4">BeijingLab</strain>
        <tissue evidence="4">Pupa</tissue>
    </source>
</reference>
<keyword evidence="5" id="KW-1185">Reference proteome</keyword>
<gene>
    <name evidence="4" type="ORF">PYW07_008502</name>
</gene>